<dbReference type="SMART" id="SM00382">
    <property type="entry name" value="AAA"/>
    <property type="match status" value="1"/>
</dbReference>
<dbReference type="InterPro" id="IPR003593">
    <property type="entry name" value="AAA+_ATPase"/>
</dbReference>
<dbReference type="PANTHER" id="PTHR16305">
    <property type="entry name" value="TESTICULAR SOLUBLE ADENYLYL CYCLASE"/>
    <property type="match status" value="1"/>
</dbReference>
<dbReference type="PANTHER" id="PTHR16305:SF35">
    <property type="entry name" value="TRANSCRIPTIONAL ACTIVATOR DOMAIN"/>
    <property type="match status" value="1"/>
</dbReference>
<evidence type="ECO:0000259" key="3">
    <source>
        <dbReference type="PROSITE" id="PS50043"/>
    </source>
</evidence>
<evidence type="ECO:0000313" key="5">
    <source>
        <dbReference type="Proteomes" id="UP001084650"/>
    </source>
</evidence>
<keyword evidence="1" id="KW-0547">Nucleotide-binding</keyword>
<dbReference type="PROSITE" id="PS50043">
    <property type="entry name" value="HTH_LUXR_2"/>
    <property type="match status" value="1"/>
</dbReference>
<dbReference type="Gene3D" id="3.40.50.300">
    <property type="entry name" value="P-loop containing nucleotide triphosphate hydrolases"/>
    <property type="match status" value="1"/>
</dbReference>
<name>A0ABT4HFM5_MYCIR</name>
<dbReference type="SUPFAM" id="SSF52540">
    <property type="entry name" value="P-loop containing nucleoside triphosphate hydrolases"/>
    <property type="match status" value="1"/>
</dbReference>
<dbReference type="InterPro" id="IPR027417">
    <property type="entry name" value="P-loop_NTPase"/>
</dbReference>
<dbReference type="Pfam" id="PF13191">
    <property type="entry name" value="AAA_16"/>
    <property type="match status" value="1"/>
</dbReference>
<dbReference type="Pfam" id="PF00196">
    <property type="entry name" value="GerE"/>
    <property type="match status" value="1"/>
</dbReference>
<organism evidence="4 5">
    <name type="scientific">Mycolicibacterium iranicum</name>
    <name type="common">Mycobacterium iranicum</name>
    <dbReference type="NCBI Taxonomy" id="912594"/>
    <lineage>
        <taxon>Bacteria</taxon>
        <taxon>Bacillati</taxon>
        <taxon>Actinomycetota</taxon>
        <taxon>Actinomycetes</taxon>
        <taxon>Mycobacteriales</taxon>
        <taxon>Mycobacteriaceae</taxon>
        <taxon>Mycolicibacterium</taxon>
    </lineage>
</organism>
<dbReference type="CDD" id="cd06170">
    <property type="entry name" value="LuxR_C_like"/>
    <property type="match status" value="1"/>
</dbReference>
<keyword evidence="2" id="KW-0067">ATP-binding</keyword>
<dbReference type="Gene3D" id="1.10.10.10">
    <property type="entry name" value="Winged helix-like DNA-binding domain superfamily/Winged helix DNA-binding domain"/>
    <property type="match status" value="1"/>
</dbReference>
<reference evidence="4" key="1">
    <citation type="submission" date="2022-12" db="EMBL/GenBank/DDBJ databases">
        <title>Whole genome sequence of Mycolicibacterium iranicum strain SBH312.</title>
        <authorList>
            <person name="Jani J."/>
            <person name="Arifin Mustapha Z."/>
            <person name="Ahmed K."/>
            <person name="Kai Ling C."/>
        </authorList>
    </citation>
    <scope>NUCLEOTIDE SEQUENCE</scope>
    <source>
        <strain evidence="4">SBH312</strain>
    </source>
</reference>
<feature type="domain" description="HTH luxR-type" evidence="3">
    <location>
        <begin position="844"/>
        <end position="909"/>
    </location>
</feature>
<proteinExistence type="predicted"/>
<gene>
    <name evidence="4" type="ORF">OY187_12030</name>
</gene>
<evidence type="ECO:0000256" key="2">
    <source>
        <dbReference type="ARBA" id="ARBA00022840"/>
    </source>
</evidence>
<dbReference type="EMBL" id="JAPQYE010000004">
    <property type="protein sequence ID" value="MCZ0728778.1"/>
    <property type="molecule type" value="Genomic_DNA"/>
</dbReference>
<dbReference type="InterPro" id="IPR016032">
    <property type="entry name" value="Sig_transdc_resp-reg_C-effctor"/>
</dbReference>
<dbReference type="PRINTS" id="PR00038">
    <property type="entry name" value="HTHLUXR"/>
</dbReference>
<dbReference type="InterPro" id="IPR000792">
    <property type="entry name" value="Tscrpt_reg_LuxR_C"/>
</dbReference>
<keyword evidence="5" id="KW-1185">Reference proteome</keyword>
<evidence type="ECO:0000313" key="4">
    <source>
        <dbReference type="EMBL" id="MCZ0728778.1"/>
    </source>
</evidence>
<dbReference type="SMART" id="SM00421">
    <property type="entry name" value="HTH_LUXR"/>
    <property type="match status" value="1"/>
</dbReference>
<dbReference type="InterPro" id="IPR036388">
    <property type="entry name" value="WH-like_DNA-bd_sf"/>
</dbReference>
<comment type="caution">
    <text evidence="4">The sequence shown here is derived from an EMBL/GenBank/DDBJ whole genome shotgun (WGS) entry which is preliminary data.</text>
</comment>
<accession>A0ABT4HFM5</accession>
<dbReference type="SUPFAM" id="SSF46894">
    <property type="entry name" value="C-terminal effector domain of the bipartite response regulators"/>
    <property type="match status" value="1"/>
</dbReference>
<dbReference type="RefSeq" id="WP_268786109.1">
    <property type="nucleotide sequence ID" value="NZ_JAPQYE010000004.1"/>
</dbReference>
<dbReference type="Proteomes" id="UP001084650">
    <property type="component" value="Unassembled WGS sequence"/>
</dbReference>
<evidence type="ECO:0000256" key="1">
    <source>
        <dbReference type="ARBA" id="ARBA00022741"/>
    </source>
</evidence>
<sequence>MELIGRGDEVRALDELLSAVRAGQSRTLILSGPPGIGKTALLEEAAARAADCRVVRIAGIESEMEFAYAALQLMCAAMWDDIDAIPVPQRTALLRAFGVDQGPAPDPFLVGLAALGLVSEAARHRPLVVLVDDHQWLDRGSRHMLAFVARRLVAESVAVVFATRTVGDELRGLPETVVRGLRDSEAQTLLARHIDGPLDSRVRDQVIADAHGNPLALLELPRAVSRAELAGGFGTPGAPSTHSLEGALRRQIQNLPLPSRRLLALAAADPVGDPAVLWHASTVLGIDPGAAAPALDADLFAITSRVAFRHPLIRSTAYRSVPMSDRQQIHAALAAVTDARLDPDRRAWHLGLATLAPDDDVAEELERSASRVRARGGITAAAAFLERASELTSDPARRCDRAIAAASAKADAGLLDAANDLLKTAEGGYLTDLQRARADLVRAQLAMITSHGNDAAPLMLNAARRLESIDARLARETYLDAMSAALFAGRLAPEGGSMLDVSEAASAAIRVLSTPGPADLLLDGLATQYNAGFDKGFTTVCEALSRYGDGMQVEEELRWMLLACLAASRVWGIERHISLSLRYLDIARASGALAHLPLALSSRFLPLMMTGDFDAAAEVALEMGAAIDAMGSSLSPYCAIVLAAWRGRRAELETFATAARVDAEHRGEGHGLTVIAWAEAVMANGRGDYRTARDRASYASACRGDGGASWWSLCELIESAARLDDLPTATAAFELLAETTTLSATDWSLGIEARSRAVVSDDDSAEHLYLEAVERLARAGLRPDQGRAHLLYGEWLRRQRRRVDARTHLRAAHDLFTRIGMEAFAERAERELQATGETARRRTATPTVVTLTPQETQIARLAREGLSNPEIGARLFISARTVQYHLSKVFTKLGIHSRSQLDRALPDADHH</sequence>
<protein>
    <submittedName>
        <fullName evidence="4">AAA family ATPase</fullName>
    </submittedName>
</protein>
<dbReference type="InterPro" id="IPR041664">
    <property type="entry name" value="AAA_16"/>
</dbReference>